<dbReference type="RefSeq" id="WP_084373872.1">
    <property type="nucleotide sequence ID" value="NZ_FWYF01000003.1"/>
</dbReference>
<proteinExistence type="predicted"/>
<accession>A0A1W2GKE7</accession>
<dbReference type="InterPro" id="IPR014985">
    <property type="entry name" value="WbqC"/>
</dbReference>
<dbReference type="STRING" id="692418.SAMN04488029_3248"/>
<evidence type="ECO:0000313" key="2">
    <source>
        <dbReference type="Proteomes" id="UP000192472"/>
    </source>
</evidence>
<dbReference type="OrthoDB" id="1523452at2"/>
<keyword evidence="2" id="KW-1185">Reference proteome</keyword>
<sequence>MRTLIESQYFPCLEYFSVIKNRKEVWIETKEHFVKQTYRNRCYILDANRVLPLAIPMIGGNKNIPMDEIKIDYGQKWLNNHWRAIISAYNKSPFFEYYEPYLHKILYKKHETLLGLNNEVLTFCLKVLNIDTEIKYTSTYEKGPFDETEDIRSVIHPKSDYICREYFTPIPYQQLFGSKFATNLSILDLLSCVGPDADKYL</sequence>
<organism evidence="1 2">
    <name type="scientific">Reichenbachiella faecimaris</name>
    <dbReference type="NCBI Taxonomy" id="692418"/>
    <lineage>
        <taxon>Bacteria</taxon>
        <taxon>Pseudomonadati</taxon>
        <taxon>Bacteroidota</taxon>
        <taxon>Cytophagia</taxon>
        <taxon>Cytophagales</taxon>
        <taxon>Reichenbachiellaceae</taxon>
        <taxon>Reichenbachiella</taxon>
    </lineage>
</organism>
<name>A0A1W2GKE7_REIFA</name>
<dbReference type="EMBL" id="FWYF01000003">
    <property type="protein sequence ID" value="SMD37120.1"/>
    <property type="molecule type" value="Genomic_DNA"/>
</dbReference>
<dbReference type="Pfam" id="PF08889">
    <property type="entry name" value="WbqC"/>
    <property type="match status" value="1"/>
</dbReference>
<dbReference type="AlphaFoldDB" id="A0A1W2GKE7"/>
<protein>
    <submittedName>
        <fullName evidence="1">WbqC-like protein family protein</fullName>
    </submittedName>
</protein>
<reference evidence="1 2" key="1">
    <citation type="submission" date="2017-04" db="EMBL/GenBank/DDBJ databases">
        <authorList>
            <person name="Afonso C.L."/>
            <person name="Miller P.J."/>
            <person name="Scott M.A."/>
            <person name="Spackman E."/>
            <person name="Goraichik I."/>
            <person name="Dimitrov K.M."/>
            <person name="Suarez D.L."/>
            <person name="Swayne D.E."/>
        </authorList>
    </citation>
    <scope>NUCLEOTIDE SEQUENCE [LARGE SCALE GENOMIC DNA]</scope>
    <source>
        <strain evidence="1 2">DSM 26133</strain>
    </source>
</reference>
<evidence type="ECO:0000313" key="1">
    <source>
        <dbReference type="EMBL" id="SMD37120.1"/>
    </source>
</evidence>
<gene>
    <name evidence="1" type="ORF">SAMN04488029_3248</name>
</gene>
<dbReference type="Proteomes" id="UP000192472">
    <property type="component" value="Unassembled WGS sequence"/>
</dbReference>